<reference evidence="2" key="1">
    <citation type="journal article" date="2020" name="Cell">
        <title>Large-Scale Comparative Analyses of Tick Genomes Elucidate Their Genetic Diversity and Vector Capacities.</title>
        <authorList>
            <consortium name="Tick Genome and Microbiome Consortium (TIGMIC)"/>
            <person name="Jia N."/>
            <person name="Wang J."/>
            <person name="Shi W."/>
            <person name="Du L."/>
            <person name="Sun Y."/>
            <person name="Zhan W."/>
            <person name="Jiang J.F."/>
            <person name="Wang Q."/>
            <person name="Zhang B."/>
            <person name="Ji P."/>
            <person name="Bell-Sakyi L."/>
            <person name="Cui X.M."/>
            <person name="Yuan T.T."/>
            <person name="Jiang B.G."/>
            <person name="Yang W.F."/>
            <person name="Lam T.T."/>
            <person name="Chang Q.C."/>
            <person name="Ding S.J."/>
            <person name="Wang X.J."/>
            <person name="Zhu J.G."/>
            <person name="Ruan X.D."/>
            <person name="Zhao L."/>
            <person name="Wei J.T."/>
            <person name="Ye R.Z."/>
            <person name="Que T.C."/>
            <person name="Du C.H."/>
            <person name="Zhou Y.H."/>
            <person name="Cheng J.X."/>
            <person name="Dai P.F."/>
            <person name="Guo W.B."/>
            <person name="Han X.H."/>
            <person name="Huang E.J."/>
            <person name="Li L.F."/>
            <person name="Wei W."/>
            <person name="Gao Y.C."/>
            <person name="Liu J.Z."/>
            <person name="Shao H.Z."/>
            <person name="Wang X."/>
            <person name="Wang C.C."/>
            <person name="Yang T.C."/>
            <person name="Huo Q.B."/>
            <person name="Li W."/>
            <person name="Chen H.Y."/>
            <person name="Chen S.E."/>
            <person name="Zhou L.G."/>
            <person name="Ni X.B."/>
            <person name="Tian J.H."/>
            <person name="Sheng Y."/>
            <person name="Liu T."/>
            <person name="Pan Y.S."/>
            <person name="Xia L.Y."/>
            <person name="Li J."/>
            <person name="Zhao F."/>
            <person name="Cao W.C."/>
        </authorList>
    </citation>
    <scope>NUCLEOTIDE SEQUENCE</scope>
    <source>
        <strain evidence="2">Rsan-2018</strain>
    </source>
</reference>
<proteinExistence type="predicted"/>
<accession>A0A9D4TAD0</accession>
<dbReference type="PANTHER" id="PTHR12480">
    <property type="entry name" value="ARGININE DEMETHYLASE AND LYSYL-HYDROXYLASE JMJD"/>
    <property type="match status" value="1"/>
</dbReference>
<protein>
    <recommendedName>
        <fullName evidence="1">Cupin-like domain-containing protein</fullName>
    </recommendedName>
</protein>
<reference evidence="2" key="2">
    <citation type="submission" date="2021-09" db="EMBL/GenBank/DDBJ databases">
        <authorList>
            <person name="Jia N."/>
            <person name="Wang J."/>
            <person name="Shi W."/>
            <person name="Du L."/>
            <person name="Sun Y."/>
            <person name="Zhan W."/>
            <person name="Jiang J."/>
            <person name="Wang Q."/>
            <person name="Zhang B."/>
            <person name="Ji P."/>
            <person name="Sakyi L.B."/>
            <person name="Cui X."/>
            <person name="Yuan T."/>
            <person name="Jiang B."/>
            <person name="Yang W."/>
            <person name="Lam T.T.-Y."/>
            <person name="Chang Q."/>
            <person name="Ding S."/>
            <person name="Wang X."/>
            <person name="Zhu J."/>
            <person name="Ruan X."/>
            <person name="Zhao L."/>
            <person name="Wei J."/>
            <person name="Que T."/>
            <person name="Du C."/>
            <person name="Cheng J."/>
            <person name="Dai P."/>
            <person name="Han X."/>
            <person name="Huang E."/>
            <person name="Gao Y."/>
            <person name="Liu J."/>
            <person name="Shao H."/>
            <person name="Ye R."/>
            <person name="Li L."/>
            <person name="Wei W."/>
            <person name="Wang X."/>
            <person name="Wang C."/>
            <person name="Huo Q."/>
            <person name="Li W."/>
            <person name="Guo W."/>
            <person name="Chen H."/>
            <person name="Chen S."/>
            <person name="Zhou L."/>
            <person name="Zhou L."/>
            <person name="Ni X."/>
            <person name="Tian J."/>
            <person name="Zhou Y."/>
            <person name="Sheng Y."/>
            <person name="Liu T."/>
            <person name="Pan Y."/>
            <person name="Xia L."/>
            <person name="Li J."/>
            <person name="Zhao F."/>
            <person name="Cao W."/>
        </authorList>
    </citation>
    <scope>NUCLEOTIDE SEQUENCE</scope>
    <source>
        <strain evidence="2">Rsan-2018</strain>
        <tissue evidence="2">Larvae</tissue>
    </source>
</reference>
<dbReference type="VEuPathDB" id="VectorBase:RSAN_033012"/>
<dbReference type="AlphaFoldDB" id="A0A9D4TAD0"/>
<gene>
    <name evidence="2" type="ORF">HPB52_014582</name>
</gene>
<sequence>MPAKIQNAMMPPVDCTICKNLKKVSRRYAYTGIPVVVTDGASNWTALQTFSLNFFENVYRNEAFKMSRNACQFFPYKTEFRSLEEVFNMSAERSRLPWYIGWSNCNPSVANVLRKHYQTPYFLPAYSEGSTLDWIFMGSPGYGAHLHIDHVGKPSWQAQIKGRKLWTLKPVPECYSTCHELQVVVHPGEIFVVDSNLWYHKTEIVGNDLSIAIGSEYD</sequence>
<keyword evidence="3" id="KW-1185">Reference proteome</keyword>
<comment type="caution">
    <text evidence="2">The sequence shown here is derived from an EMBL/GenBank/DDBJ whole genome shotgun (WGS) entry which is preliminary data.</text>
</comment>
<dbReference type="InterPro" id="IPR041667">
    <property type="entry name" value="Cupin_8"/>
</dbReference>
<dbReference type="GO" id="GO:0016706">
    <property type="term" value="F:2-oxoglutarate-dependent dioxygenase activity"/>
    <property type="evidence" value="ECO:0007669"/>
    <property type="project" value="TreeGrafter"/>
</dbReference>
<dbReference type="SUPFAM" id="SSF51197">
    <property type="entry name" value="Clavaminate synthase-like"/>
    <property type="match status" value="1"/>
</dbReference>
<name>A0A9D4TAD0_RHISA</name>
<dbReference type="PANTHER" id="PTHR12480:SF19">
    <property type="entry name" value="CUPIN-LIKE DOMAIN-CONTAINING PROTEIN"/>
    <property type="match status" value="1"/>
</dbReference>
<dbReference type="Proteomes" id="UP000821837">
    <property type="component" value="Chromosome 1"/>
</dbReference>
<organism evidence="2 3">
    <name type="scientific">Rhipicephalus sanguineus</name>
    <name type="common">Brown dog tick</name>
    <name type="synonym">Ixodes sanguineus</name>
    <dbReference type="NCBI Taxonomy" id="34632"/>
    <lineage>
        <taxon>Eukaryota</taxon>
        <taxon>Metazoa</taxon>
        <taxon>Ecdysozoa</taxon>
        <taxon>Arthropoda</taxon>
        <taxon>Chelicerata</taxon>
        <taxon>Arachnida</taxon>
        <taxon>Acari</taxon>
        <taxon>Parasitiformes</taxon>
        <taxon>Ixodida</taxon>
        <taxon>Ixodoidea</taxon>
        <taxon>Ixodidae</taxon>
        <taxon>Rhipicephalinae</taxon>
        <taxon>Rhipicephalus</taxon>
        <taxon>Rhipicephalus</taxon>
    </lineage>
</organism>
<dbReference type="Pfam" id="PF13621">
    <property type="entry name" value="Cupin_8"/>
    <property type="match status" value="1"/>
</dbReference>
<evidence type="ECO:0000313" key="3">
    <source>
        <dbReference type="Proteomes" id="UP000821837"/>
    </source>
</evidence>
<dbReference type="InterPro" id="IPR050910">
    <property type="entry name" value="JMJD6_ArgDemeth/LysHydrox"/>
</dbReference>
<dbReference type="Gene3D" id="2.60.120.650">
    <property type="entry name" value="Cupin"/>
    <property type="match status" value="1"/>
</dbReference>
<feature type="domain" description="Cupin-like" evidence="1">
    <location>
        <begin position="24"/>
        <end position="170"/>
    </location>
</feature>
<evidence type="ECO:0000259" key="1">
    <source>
        <dbReference type="Pfam" id="PF13621"/>
    </source>
</evidence>
<dbReference type="EMBL" id="JABSTV010001245">
    <property type="protein sequence ID" value="KAH7983810.1"/>
    <property type="molecule type" value="Genomic_DNA"/>
</dbReference>
<evidence type="ECO:0000313" key="2">
    <source>
        <dbReference type="EMBL" id="KAH7983810.1"/>
    </source>
</evidence>